<evidence type="ECO:0000256" key="8">
    <source>
        <dbReference type="ARBA" id="ARBA00049531"/>
    </source>
</evidence>
<dbReference type="OrthoDB" id="4084751at2759"/>
<feature type="domain" description="PLA2c" evidence="11">
    <location>
        <begin position="30"/>
        <end position="598"/>
    </location>
</feature>
<dbReference type="Pfam" id="PF01735">
    <property type="entry name" value="PLA2_B"/>
    <property type="match status" value="1"/>
</dbReference>
<dbReference type="SMART" id="SM00022">
    <property type="entry name" value="PLAc"/>
    <property type="match status" value="1"/>
</dbReference>
<organism evidence="12 13">
    <name type="scientific">Cyphellophora europaea (strain CBS 101466)</name>
    <name type="common">Phialophora europaea</name>
    <dbReference type="NCBI Taxonomy" id="1220924"/>
    <lineage>
        <taxon>Eukaryota</taxon>
        <taxon>Fungi</taxon>
        <taxon>Dikarya</taxon>
        <taxon>Ascomycota</taxon>
        <taxon>Pezizomycotina</taxon>
        <taxon>Eurotiomycetes</taxon>
        <taxon>Chaetothyriomycetidae</taxon>
        <taxon>Chaetothyriales</taxon>
        <taxon>Cyphellophoraceae</taxon>
        <taxon>Cyphellophora</taxon>
    </lineage>
</organism>
<gene>
    <name evidence="12" type="ORF">HMPREF1541_07453</name>
</gene>
<dbReference type="SUPFAM" id="SSF52151">
    <property type="entry name" value="FabD/lysophospholipase-like"/>
    <property type="match status" value="1"/>
</dbReference>
<dbReference type="Gene3D" id="3.40.1090.10">
    <property type="entry name" value="Cytosolic phospholipase A2 catalytic domain"/>
    <property type="match status" value="1"/>
</dbReference>
<dbReference type="HOGENOM" id="CLU_014602_0_0_1"/>
<evidence type="ECO:0000256" key="5">
    <source>
        <dbReference type="ARBA" id="ARBA00022963"/>
    </source>
</evidence>
<accession>W2RNC1</accession>
<evidence type="ECO:0000256" key="2">
    <source>
        <dbReference type="ARBA" id="ARBA00013274"/>
    </source>
</evidence>
<keyword evidence="4 9" id="KW-0378">Hydrolase</keyword>
<evidence type="ECO:0000256" key="7">
    <source>
        <dbReference type="ARBA" id="ARBA00023180"/>
    </source>
</evidence>
<evidence type="ECO:0000313" key="13">
    <source>
        <dbReference type="Proteomes" id="UP000030752"/>
    </source>
</evidence>
<dbReference type="PANTHER" id="PTHR10728:SF33">
    <property type="entry name" value="LYSOPHOSPHOLIPASE 1-RELATED"/>
    <property type="match status" value="1"/>
</dbReference>
<proteinExistence type="inferred from homology"/>
<dbReference type="VEuPathDB" id="FungiDB:HMPREF1541_07453"/>
<dbReference type="EC" id="3.1.1.5" evidence="2 10"/>
<evidence type="ECO:0000256" key="9">
    <source>
        <dbReference type="PROSITE-ProRule" id="PRU00555"/>
    </source>
</evidence>
<keyword evidence="5 9" id="KW-0442">Lipid degradation</keyword>
<evidence type="ECO:0000256" key="1">
    <source>
        <dbReference type="ARBA" id="ARBA00008780"/>
    </source>
</evidence>
<dbReference type="InterPro" id="IPR002642">
    <property type="entry name" value="LysoPLipase_cat_dom"/>
</dbReference>
<dbReference type="RefSeq" id="XP_008719999.1">
    <property type="nucleotide sequence ID" value="XM_008721777.1"/>
</dbReference>
<dbReference type="GO" id="GO:0005829">
    <property type="term" value="C:cytosol"/>
    <property type="evidence" value="ECO:0007669"/>
    <property type="project" value="TreeGrafter"/>
</dbReference>
<evidence type="ECO:0000256" key="10">
    <source>
        <dbReference type="RuleBase" id="RU362103"/>
    </source>
</evidence>
<evidence type="ECO:0000256" key="3">
    <source>
        <dbReference type="ARBA" id="ARBA00022729"/>
    </source>
</evidence>
<dbReference type="eggNOG" id="KOG1325">
    <property type="taxonomic scope" value="Eukaryota"/>
</dbReference>
<dbReference type="STRING" id="1220924.W2RNC1"/>
<dbReference type="InParanoid" id="W2RNC1"/>
<dbReference type="Proteomes" id="UP000030752">
    <property type="component" value="Unassembled WGS sequence"/>
</dbReference>
<keyword evidence="7" id="KW-0325">Glycoprotein</keyword>
<reference evidence="12 13" key="1">
    <citation type="submission" date="2013-03" db="EMBL/GenBank/DDBJ databases">
        <title>The Genome Sequence of Phialophora europaea CBS 101466.</title>
        <authorList>
            <consortium name="The Broad Institute Genomics Platform"/>
            <person name="Cuomo C."/>
            <person name="de Hoog S."/>
            <person name="Gorbushina A."/>
            <person name="Walker B."/>
            <person name="Young S.K."/>
            <person name="Zeng Q."/>
            <person name="Gargeya S."/>
            <person name="Fitzgerald M."/>
            <person name="Haas B."/>
            <person name="Abouelleil A."/>
            <person name="Allen A.W."/>
            <person name="Alvarado L."/>
            <person name="Arachchi H.M."/>
            <person name="Berlin A.M."/>
            <person name="Chapman S.B."/>
            <person name="Gainer-Dewar J."/>
            <person name="Goldberg J."/>
            <person name="Griggs A."/>
            <person name="Gujja S."/>
            <person name="Hansen M."/>
            <person name="Howarth C."/>
            <person name="Imamovic A."/>
            <person name="Ireland A."/>
            <person name="Larimer J."/>
            <person name="McCowan C."/>
            <person name="Murphy C."/>
            <person name="Pearson M."/>
            <person name="Poon T.W."/>
            <person name="Priest M."/>
            <person name="Roberts A."/>
            <person name="Saif S."/>
            <person name="Shea T."/>
            <person name="Sisk P."/>
            <person name="Sykes S."/>
            <person name="Wortman J."/>
            <person name="Nusbaum C."/>
            <person name="Birren B."/>
        </authorList>
    </citation>
    <scope>NUCLEOTIDE SEQUENCE [LARGE SCALE GENOMIC DNA]</scope>
    <source>
        <strain evidence="12 13">CBS 101466</strain>
    </source>
</reference>
<evidence type="ECO:0000259" key="11">
    <source>
        <dbReference type="PROSITE" id="PS51210"/>
    </source>
</evidence>
<dbReference type="EMBL" id="KB822723">
    <property type="protein sequence ID" value="ETN37830.1"/>
    <property type="molecule type" value="Genomic_DNA"/>
</dbReference>
<protein>
    <recommendedName>
        <fullName evidence="2 10">Lysophospholipase</fullName>
        <ecNumber evidence="2 10">3.1.1.5</ecNumber>
    </recommendedName>
</protein>
<sequence length="638" mass="69267">MHYQSLLFAVPLLVAAQSDQVDAYVPQNVTCPKDLKVIGAGNLSAEERKWRDGRLMKAHAALGDYLENAKIPDFNISNFTNSLKAEDAPVVGLAISGGGTQSGVGGLGIWQAFDSRYGPAVDAGTGGLTQLLSYLTGLSGGGAVTVAALSANNFSSTEELTKAVNFSVNYVVGPDGNATEYQTNIFENVGAKAEAGFPVSATDAFGQFWSTYLNEDWMFGNFSDVAANGTSFTAHEGPMPLVSFAEVLPGYSPQVHGIFYPGNNGTNGFELTAYEISPFYFGSWAGGRVQAFMPTKYLGTNMSDGKPTSDQCFVGFDKMTFVQGTTATAFNFWFIDDWYGIPLFAKRALSRLWRRQSDDIQVPPDQEDNPLVEIVNQTATYFNESFGDAMYAIYPNPFNNLKNAPYMKNNSYLLLLDGSETGETIPIRPLITPHRAVDFIIAYDSSSDEPMYDWVNGTNLYNTYRASNGSRGALPFPEIPPATTLVNTNATSRPTFFGCDAAADVPLVLYLPNYPWSAYTNFTYTKPSFTDVQLNTTLENAFNVATYGNGKAPNGEGEGWAACLACAVIKKSLQRAKMKEPEACTKCWEQHCWNGTMNNKTVDVGSGPRLVLNDTLSFAEWNKTVWESQGDGAGSGSN</sequence>
<dbReference type="GO" id="GO:0004623">
    <property type="term" value="F:phospholipase A2 activity"/>
    <property type="evidence" value="ECO:0007669"/>
    <property type="project" value="TreeGrafter"/>
</dbReference>
<evidence type="ECO:0000256" key="6">
    <source>
        <dbReference type="ARBA" id="ARBA00023098"/>
    </source>
</evidence>
<comment type="similarity">
    <text evidence="1 10">Belongs to the lysophospholipase family.</text>
</comment>
<comment type="catalytic activity">
    <reaction evidence="8 10">
        <text>a 1-acyl-sn-glycero-3-phosphocholine + H2O = sn-glycerol 3-phosphocholine + a fatty acid + H(+)</text>
        <dbReference type="Rhea" id="RHEA:15177"/>
        <dbReference type="ChEBI" id="CHEBI:15377"/>
        <dbReference type="ChEBI" id="CHEBI:15378"/>
        <dbReference type="ChEBI" id="CHEBI:16870"/>
        <dbReference type="ChEBI" id="CHEBI:28868"/>
        <dbReference type="ChEBI" id="CHEBI:58168"/>
        <dbReference type="EC" id="3.1.1.5"/>
    </reaction>
</comment>
<dbReference type="GeneID" id="19974792"/>
<feature type="chain" id="PRO_5005149942" description="Lysophospholipase" evidence="10">
    <location>
        <begin position="24"/>
        <end position="638"/>
    </location>
</feature>
<keyword evidence="3 10" id="KW-0732">Signal</keyword>
<dbReference type="GO" id="GO:0046475">
    <property type="term" value="P:glycerophospholipid catabolic process"/>
    <property type="evidence" value="ECO:0007669"/>
    <property type="project" value="TreeGrafter"/>
</dbReference>
<dbReference type="PROSITE" id="PS51210">
    <property type="entry name" value="PLA2C"/>
    <property type="match status" value="1"/>
</dbReference>
<dbReference type="GO" id="GO:0004622">
    <property type="term" value="F:phosphatidylcholine lysophospholipase activity"/>
    <property type="evidence" value="ECO:0007669"/>
    <property type="project" value="UniProtKB-EC"/>
</dbReference>
<keyword evidence="6 9" id="KW-0443">Lipid metabolism</keyword>
<dbReference type="AlphaFoldDB" id="W2RNC1"/>
<name>W2RNC1_CYPE1</name>
<dbReference type="PANTHER" id="PTHR10728">
    <property type="entry name" value="CYTOSOLIC PHOSPHOLIPASE A2"/>
    <property type="match status" value="1"/>
</dbReference>
<dbReference type="InterPro" id="IPR016035">
    <property type="entry name" value="Acyl_Trfase/lysoPLipase"/>
</dbReference>
<evidence type="ECO:0000256" key="4">
    <source>
        <dbReference type="ARBA" id="ARBA00022801"/>
    </source>
</evidence>
<evidence type="ECO:0000313" key="12">
    <source>
        <dbReference type="EMBL" id="ETN37830.1"/>
    </source>
</evidence>
<feature type="signal peptide" evidence="10">
    <location>
        <begin position="1"/>
        <end position="23"/>
    </location>
</feature>
<keyword evidence="13" id="KW-1185">Reference proteome</keyword>